<evidence type="ECO:0000256" key="11">
    <source>
        <dbReference type="RuleBase" id="RU003750"/>
    </source>
</evidence>
<keyword evidence="10" id="KW-1208">Phospholipid metabolism</keyword>
<evidence type="ECO:0000256" key="1">
    <source>
        <dbReference type="ARBA" id="ARBA00004141"/>
    </source>
</evidence>
<gene>
    <name evidence="13" type="ORF">COB13_15330</name>
</gene>
<organism evidence="13">
    <name type="scientific">OCS116 cluster bacterium</name>
    <dbReference type="NCBI Taxonomy" id="2030921"/>
    <lineage>
        <taxon>Bacteria</taxon>
        <taxon>Pseudomonadati</taxon>
        <taxon>Pseudomonadota</taxon>
        <taxon>Alphaproteobacteria</taxon>
        <taxon>OCS116 cluster</taxon>
    </lineage>
</organism>
<dbReference type="PANTHER" id="PTHR14269:SF61">
    <property type="entry name" value="CDP-DIACYLGLYCEROL--SERINE O-PHOSPHATIDYLTRANSFERASE"/>
    <property type="match status" value="1"/>
</dbReference>
<dbReference type="PANTHER" id="PTHR14269">
    <property type="entry name" value="CDP-DIACYLGLYCEROL--GLYCEROL-3-PHOSPHATE 3-PHOSPHATIDYLTRANSFERASE-RELATED"/>
    <property type="match status" value="1"/>
</dbReference>
<evidence type="ECO:0000256" key="7">
    <source>
        <dbReference type="ARBA" id="ARBA00023098"/>
    </source>
</evidence>
<keyword evidence="3" id="KW-0444">Lipid biosynthesis</keyword>
<sequence length="280" mass="31429">MSDENEQKPEKRVVFKKLKTISIRKIIPNLITIASICAGLTGLRYAFEDQFDMAIFMVLLAALLDGLDGRIARLIGGTSQFGAELDSFADSGNFGMVPALMLYFYALKDLGTLGWIIVLTFVIAMILRLVRFNISLDDEDAPKWTKNYFYGVSAPFGALLVMLPIYLGNTGITFFSDYPSLLWVYMLLIALLLVSRIPTFSGKLTKIRLPRMLILPLILLLVVGAALMFTYIWAALIVSCLIYLALIPVSSYYYYKNLKAHNMSIIDDDDIIIIDSEDED</sequence>
<feature type="transmembrane region" description="Helical" evidence="12">
    <location>
        <begin position="148"/>
        <end position="168"/>
    </location>
</feature>
<proteinExistence type="inferred from homology"/>
<protein>
    <submittedName>
        <fullName evidence="13">CDP-diacylglycerol--serine O-phosphatidyltransferase</fullName>
    </submittedName>
</protein>
<name>A0A2A4YSK0_9PROT</name>
<evidence type="ECO:0000256" key="6">
    <source>
        <dbReference type="ARBA" id="ARBA00022989"/>
    </source>
</evidence>
<keyword evidence="7" id="KW-0443">Lipid metabolism</keyword>
<dbReference type="GO" id="GO:0008654">
    <property type="term" value="P:phospholipid biosynthetic process"/>
    <property type="evidence" value="ECO:0007669"/>
    <property type="project" value="UniProtKB-KW"/>
</dbReference>
<dbReference type="InterPro" id="IPR043130">
    <property type="entry name" value="CDP-OH_PTrfase_TM_dom"/>
</dbReference>
<dbReference type="InterPro" id="IPR050324">
    <property type="entry name" value="CDP-alcohol_PTase-I"/>
</dbReference>
<evidence type="ECO:0000256" key="4">
    <source>
        <dbReference type="ARBA" id="ARBA00022679"/>
    </source>
</evidence>
<feature type="transmembrane region" description="Helical" evidence="12">
    <location>
        <begin position="113"/>
        <end position="136"/>
    </location>
</feature>
<dbReference type="InterPro" id="IPR048254">
    <property type="entry name" value="CDP_ALCOHOL_P_TRANSF_CS"/>
</dbReference>
<keyword evidence="8 12" id="KW-0472">Membrane</keyword>
<dbReference type="EMBL" id="NVUS01000028">
    <property type="protein sequence ID" value="PCI97590.1"/>
    <property type="molecule type" value="Genomic_DNA"/>
</dbReference>
<keyword evidence="6 12" id="KW-1133">Transmembrane helix</keyword>
<dbReference type="GO" id="GO:0016780">
    <property type="term" value="F:phosphotransferase activity, for other substituted phosphate groups"/>
    <property type="evidence" value="ECO:0007669"/>
    <property type="project" value="InterPro"/>
</dbReference>
<keyword evidence="4 11" id="KW-0808">Transferase</keyword>
<reference evidence="13" key="2">
    <citation type="journal article" date="2018" name="ISME J.">
        <title>A dynamic microbial community with high functional redundancy inhabits the cold, oxic subseafloor aquifer.</title>
        <authorList>
            <person name="Tully B.J."/>
            <person name="Wheat C.G."/>
            <person name="Glazer B.T."/>
            <person name="Huber J.A."/>
        </authorList>
    </citation>
    <scope>NUCLEOTIDE SEQUENCE</scope>
    <source>
        <strain evidence="13">NORP83</strain>
    </source>
</reference>
<feature type="transmembrane region" description="Helical" evidence="12">
    <location>
        <begin position="209"/>
        <end position="227"/>
    </location>
</feature>
<evidence type="ECO:0000313" key="13">
    <source>
        <dbReference type="EMBL" id="PCI97590.1"/>
    </source>
</evidence>
<reference key="1">
    <citation type="submission" date="2017-08" db="EMBL/GenBank/DDBJ databases">
        <title>A dynamic microbial community with high functional redundancy inhabits the cold, oxic subseafloor aquifer.</title>
        <authorList>
            <person name="Tully B.J."/>
            <person name="Wheat C.G."/>
            <person name="Glazer B.T."/>
            <person name="Huber J.A."/>
        </authorList>
    </citation>
    <scope>NUCLEOTIDE SEQUENCE [LARGE SCALE GENOMIC DNA]</scope>
</reference>
<feature type="transmembrane region" description="Helical" evidence="12">
    <location>
        <begin position="180"/>
        <end position="197"/>
    </location>
</feature>
<dbReference type="GO" id="GO:0016020">
    <property type="term" value="C:membrane"/>
    <property type="evidence" value="ECO:0007669"/>
    <property type="project" value="UniProtKB-SubCell"/>
</dbReference>
<evidence type="ECO:0000256" key="8">
    <source>
        <dbReference type="ARBA" id="ARBA00023136"/>
    </source>
</evidence>
<dbReference type="InterPro" id="IPR000462">
    <property type="entry name" value="CDP-OH_P_trans"/>
</dbReference>
<evidence type="ECO:0000256" key="10">
    <source>
        <dbReference type="ARBA" id="ARBA00023264"/>
    </source>
</evidence>
<keyword evidence="9" id="KW-0594">Phospholipid biosynthesis</keyword>
<dbReference type="Gene3D" id="1.20.120.1760">
    <property type="match status" value="1"/>
</dbReference>
<comment type="similarity">
    <text evidence="2 11">Belongs to the CDP-alcohol phosphatidyltransferase class-I family.</text>
</comment>
<evidence type="ECO:0000256" key="12">
    <source>
        <dbReference type="SAM" id="Phobius"/>
    </source>
</evidence>
<feature type="transmembrane region" description="Helical" evidence="12">
    <location>
        <begin position="26"/>
        <end position="47"/>
    </location>
</feature>
<evidence type="ECO:0000256" key="2">
    <source>
        <dbReference type="ARBA" id="ARBA00010441"/>
    </source>
</evidence>
<dbReference type="PROSITE" id="PS00379">
    <property type="entry name" value="CDP_ALCOHOL_P_TRANSF"/>
    <property type="match status" value="1"/>
</dbReference>
<evidence type="ECO:0000256" key="5">
    <source>
        <dbReference type="ARBA" id="ARBA00022692"/>
    </source>
</evidence>
<evidence type="ECO:0000256" key="3">
    <source>
        <dbReference type="ARBA" id="ARBA00022516"/>
    </source>
</evidence>
<accession>A0A2A4YSK0</accession>
<dbReference type="AlphaFoldDB" id="A0A2A4YSK0"/>
<feature type="transmembrane region" description="Helical" evidence="12">
    <location>
        <begin position="233"/>
        <end position="255"/>
    </location>
</feature>
<keyword evidence="5 12" id="KW-0812">Transmembrane</keyword>
<comment type="caution">
    <text evidence="13">The sequence shown here is derived from an EMBL/GenBank/DDBJ whole genome shotgun (WGS) entry which is preliminary data.</text>
</comment>
<evidence type="ECO:0000256" key="9">
    <source>
        <dbReference type="ARBA" id="ARBA00023209"/>
    </source>
</evidence>
<dbReference type="Pfam" id="PF01066">
    <property type="entry name" value="CDP-OH_P_transf"/>
    <property type="match status" value="1"/>
</dbReference>
<comment type="subcellular location">
    <subcellularLocation>
        <location evidence="1">Membrane</location>
        <topology evidence="1">Multi-pass membrane protein</topology>
    </subcellularLocation>
</comment>